<dbReference type="InterPro" id="IPR017871">
    <property type="entry name" value="ABC_transporter-like_CS"/>
</dbReference>
<dbReference type="InterPro" id="IPR050319">
    <property type="entry name" value="ABC_transp_ATP-bind"/>
</dbReference>
<keyword evidence="4" id="KW-0067">ATP-binding</keyword>
<dbReference type="PROSITE" id="PS00211">
    <property type="entry name" value="ABC_TRANSPORTER_1"/>
    <property type="match status" value="1"/>
</dbReference>
<dbReference type="InterPro" id="IPR013563">
    <property type="entry name" value="Oligopep_ABC_C"/>
</dbReference>
<gene>
    <name evidence="6" type="ORF">B7O98_03510</name>
</gene>
<evidence type="ECO:0000259" key="5">
    <source>
        <dbReference type="PROSITE" id="PS50893"/>
    </source>
</evidence>
<dbReference type="GO" id="GO:0015833">
    <property type="term" value="P:peptide transport"/>
    <property type="evidence" value="ECO:0007669"/>
    <property type="project" value="InterPro"/>
</dbReference>
<dbReference type="Pfam" id="PF08352">
    <property type="entry name" value="oligo_HPY"/>
    <property type="match status" value="1"/>
</dbReference>
<dbReference type="NCBIfam" id="TIGR01727">
    <property type="entry name" value="oligo_HPY"/>
    <property type="match status" value="1"/>
</dbReference>
<comment type="caution">
    <text evidence="6">The sequence shown here is derived from an EMBL/GenBank/DDBJ whole genome shotgun (WGS) entry which is preliminary data.</text>
</comment>
<evidence type="ECO:0000256" key="1">
    <source>
        <dbReference type="ARBA" id="ARBA00005417"/>
    </source>
</evidence>
<reference evidence="6 7" key="1">
    <citation type="journal article" date="2018" name="Syst. Appl. Microbiol.">
        <title>A new symbiotic nanoarchaeote (Candidatus Nanoclepta minutus) and its host (Zestosphaera tikiterensis gen. nov., sp. nov.) from a New Zealand hot spring.</title>
        <authorList>
            <person name="St John E."/>
            <person name="Liu Y."/>
            <person name="Podar M."/>
            <person name="Stott M.B."/>
            <person name="Meneghin J."/>
            <person name="Chen Z."/>
            <person name="Lagutin K."/>
            <person name="Mitchell K."/>
            <person name="Reysenbach A.L."/>
        </authorList>
    </citation>
    <scope>NUCLEOTIDE SEQUENCE [LARGE SCALE GENOMIC DNA]</scope>
    <source>
        <strain evidence="6">NZ3</strain>
    </source>
</reference>
<dbReference type="Gene3D" id="3.40.50.300">
    <property type="entry name" value="P-loop containing nucleotide triphosphate hydrolases"/>
    <property type="match status" value="1"/>
</dbReference>
<sequence>MSNNVRSALVKAFNLSKYYRVSLSMFKKTLLKAVDNVNLTINEDEVLGLLGESGSGKTTLGKMLVALEEPTSGKILFNNEDLKEYVRKRRIDIQMVFQNPDTSLNPRMRVGEVLQEALEASNFNGDYSDEVERLLNDVGLDSTYKHYYPHQLSGGQKQRVAIARALAVKPKFLVADEIVSALDASVKMQILKLVIKLQKIYRFSMLFISHDLPTTVYVSDRISVMYSGKIVEEATKEELIKDPLHPYTRHLIASIPSLYSSLFNGKAQKLKDVSNELQATTPVGGCKLFSRCPYATEICKALEPPEVSVSKTHKVFCHMYVR</sequence>
<evidence type="ECO:0000256" key="2">
    <source>
        <dbReference type="ARBA" id="ARBA00022448"/>
    </source>
</evidence>
<evidence type="ECO:0000313" key="6">
    <source>
        <dbReference type="EMBL" id="PUA33497.1"/>
    </source>
</evidence>
<dbReference type="PANTHER" id="PTHR43776">
    <property type="entry name" value="TRANSPORT ATP-BINDING PROTEIN"/>
    <property type="match status" value="1"/>
</dbReference>
<dbReference type="InterPro" id="IPR003439">
    <property type="entry name" value="ABC_transporter-like_ATP-bd"/>
</dbReference>
<dbReference type="GO" id="GO:0055085">
    <property type="term" value="P:transmembrane transport"/>
    <property type="evidence" value="ECO:0007669"/>
    <property type="project" value="UniProtKB-ARBA"/>
</dbReference>
<evidence type="ECO:0000256" key="4">
    <source>
        <dbReference type="ARBA" id="ARBA00022840"/>
    </source>
</evidence>
<dbReference type="InterPro" id="IPR027417">
    <property type="entry name" value="P-loop_NTPase"/>
</dbReference>
<dbReference type="GO" id="GO:0016887">
    <property type="term" value="F:ATP hydrolysis activity"/>
    <property type="evidence" value="ECO:0007669"/>
    <property type="project" value="InterPro"/>
</dbReference>
<dbReference type="GO" id="GO:0005524">
    <property type="term" value="F:ATP binding"/>
    <property type="evidence" value="ECO:0007669"/>
    <property type="project" value="UniProtKB-KW"/>
</dbReference>
<organism evidence="6 7">
    <name type="scientific">Zestosphaera tikiterensis</name>
    <dbReference type="NCBI Taxonomy" id="1973259"/>
    <lineage>
        <taxon>Archaea</taxon>
        <taxon>Thermoproteota</taxon>
        <taxon>Thermoprotei</taxon>
        <taxon>Desulfurococcales</taxon>
        <taxon>Desulfurococcaceae</taxon>
        <taxon>Zestosphaera</taxon>
    </lineage>
</organism>
<dbReference type="PANTHER" id="PTHR43776:SF7">
    <property type="entry name" value="D,D-DIPEPTIDE TRANSPORT ATP-BINDING PROTEIN DDPF-RELATED"/>
    <property type="match status" value="1"/>
</dbReference>
<comment type="similarity">
    <text evidence="1">Belongs to the ABC transporter superfamily.</text>
</comment>
<dbReference type="CDD" id="cd03257">
    <property type="entry name" value="ABC_NikE_OppD_transporters"/>
    <property type="match status" value="1"/>
</dbReference>
<evidence type="ECO:0000256" key="3">
    <source>
        <dbReference type="ARBA" id="ARBA00022741"/>
    </source>
</evidence>
<dbReference type="Proteomes" id="UP000244093">
    <property type="component" value="Unassembled WGS sequence"/>
</dbReference>
<accession>A0A2R7Y7W7</accession>
<dbReference type="SMART" id="SM00382">
    <property type="entry name" value="AAA"/>
    <property type="match status" value="1"/>
</dbReference>
<keyword evidence="3" id="KW-0547">Nucleotide-binding</keyword>
<dbReference type="Pfam" id="PF00005">
    <property type="entry name" value="ABC_tran"/>
    <property type="match status" value="1"/>
</dbReference>
<evidence type="ECO:0000313" key="7">
    <source>
        <dbReference type="Proteomes" id="UP000244093"/>
    </source>
</evidence>
<name>A0A2R7Y7W7_9CREN</name>
<feature type="domain" description="ABC transporter" evidence="5">
    <location>
        <begin position="10"/>
        <end position="252"/>
    </location>
</feature>
<dbReference type="PROSITE" id="PS50893">
    <property type="entry name" value="ABC_TRANSPORTER_2"/>
    <property type="match status" value="1"/>
</dbReference>
<dbReference type="AlphaFoldDB" id="A0A2R7Y7W7"/>
<dbReference type="SUPFAM" id="SSF52540">
    <property type="entry name" value="P-loop containing nucleoside triphosphate hydrolases"/>
    <property type="match status" value="1"/>
</dbReference>
<keyword evidence="2" id="KW-0813">Transport</keyword>
<protein>
    <recommendedName>
        <fullName evidence="5">ABC transporter domain-containing protein</fullName>
    </recommendedName>
</protein>
<proteinExistence type="inferred from homology"/>
<dbReference type="EMBL" id="NBVN01000002">
    <property type="protein sequence ID" value="PUA33497.1"/>
    <property type="molecule type" value="Genomic_DNA"/>
</dbReference>
<dbReference type="InterPro" id="IPR003593">
    <property type="entry name" value="AAA+_ATPase"/>
</dbReference>